<evidence type="ECO:0000256" key="6">
    <source>
        <dbReference type="SAM" id="Phobius"/>
    </source>
</evidence>
<accession>A0AAW5DXT4</accession>
<proteinExistence type="predicted"/>
<dbReference type="AlphaFoldDB" id="A0AAW5DXT4"/>
<evidence type="ECO:0000313" key="9">
    <source>
        <dbReference type="Proteomes" id="UP001431131"/>
    </source>
</evidence>
<evidence type="ECO:0000256" key="4">
    <source>
        <dbReference type="ARBA" id="ARBA00022989"/>
    </source>
</evidence>
<evidence type="ECO:0000256" key="1">
    <source>
        <dbReference type="ARBA" id="ARBA00004651"/>
    </source>
</evidence>
<comment type="subcellular location">
    <subcellularLocation>
        <location evidence="1">Cell membrane</location>
        <topology evidence="1">Multi-pass membrane protein</topology>
    </subcellularLocation>
</comment>
<name>A0AAW5DXT4_9BACI</name>
<comment type="caution">
    <text evidence="8">The sequence shown here is derived from an EMBL/GenBank/DDBJ whole genome shotgun (WGS) entry which is preliminary data.</text>
</comment>
<evidence type="ECO:0000256" key="3">
    <source>
        <dbReference type="ARBA" id="ARBA00022692"/>
    </source>
</evidence>
<gene>
    <name evidence="8" type="ORF">MJG50_07470</name>
</gene>
<dbReference type="GO" id="GO:0005886">
    <property type="term" value="C:plasma membrane"/>
    <property type="evidence" value="ECO:0007669"/>
    <property type="project" value="UniProtKB-SubCell"/>
</dbReference>
<dbReference type="EMBL" id="JAKTTI010000008">
    <property type="protein sequence ID" value="MCH1625163.1"/>
    <property type="molecule type" value="Genomic_DNA"/>
</dbReference>
<sequence>MEELAQVPWAAIAPIIVIQLILMVTALVDIAKSEATKGPKLIWVFISIFISIFGPILYFVIGRKR</sequence>
<dbReference type="RefSeq" id="WP_240254189.1">
    <property type="nucleotide sequence ID" value="NZ_JAKTTI010000008.1"/>
</dbReference>
<keyword evidence="5 6" id="KW-0472">Membrane</keyword>
<evidence type="ECO:0000256" key="5">
    <source>
        <dbReference type="ARBA" id="ARBA00023136"/>
    </source>
</evidence>
<feature type="domain" description="Cardiolipin synthase N-terminal" evidence="7">
    <location>
        <begin position="21"/>
        <end position="63"/>
    </location>
</feature>
<protein>
    <submittedName>
        <fullName evidence="8">PLD nuclease N-terminal domain-containing protein</fullName>
    </submittedName>
</protein>
<organism evidence="8 9">
    <name type="scientific">Fredinandcohnia quinoae</name>
    <dbReference type="NCBI Taxonomy" id="2918902"/>
    <lineage>
        <taxon>Bacteria</taxon>
        <taxon>Bacillati</taxon>
        <taxon>Bacillota</taxon>
        <taxon>Bacilli</taxon>
        <taxon>Bacillales</taxon>
        <taxon>Bacillaceae</taxon>
        <taxon>Fredinandcohnia</taxon>
    </lineage>
</organism>
<evidence type="ECO:0000259" key="7">
    <source>
        <dbReference type="Pfam" id="PF13396"/>
    </source>
</evidence>
<feature type="transmembrane region" description="Helical" evidence="6">
    <location>
        <begin position="40"/>
        <end position="61"/>
    </location>
</feature>
<dbReference type="InterPro" id="IPR027379">
    <property type="entry name" value="CLS_N"/>
</dbReference>
<reference evidence="8" key="1">
    <citation type="submission" date="2022-02" db="EMBL/GenBank/DDBJ databases">
        <title>Fredinandcohnia quinoae sp. nov. isolated from Chenopodium quinoa seeds.</title>
        <authorList>
            <person name="Saati-Santamaria Z."/>
            <person name="Flores-Felix J.D."/>
            <person name="Igual J.M."/>
            <person name="Velazquez E."/>
            <person name="Garcia-Fraile P."/>
            <person name="Martinez-Molina E."/>
        </authorList>
    </citation>
    <scope>NUCLEOTIDE SEQUENCE</scope>
    <source>
        <strain evidence="8">SECRCQ15</strain>
    </source>
</reference>
<keyword evidence="4 6" id="KW-1133">Transmembrane helix</keyword>
<keyword evidence="3 6" id="KW-0812">Transmembrane</keyword>
<evidence type="ECO:0000256" key="2">
    <source>
        <dbReference type="ARBA" id="ARBA00022475"/>
    </source>
</evidence>
<evidence type="ECO:0000313" key="8">
    <source>
        <dbReference type="EMBL" id="MCH1625163.1"/>
    </source>
</evidence>
<keyword evidence="2" id="KW-1003">Cell membrane</keyword>
<keyword evidence="9" id="KW-1185">Reference proteome</keyword>
<dbReference type="Pfam" id="PF13396">
    <property type="entry name" value="PLDc_N"/>
    <property type="match status" value="1"/>
</dbReference>
<dbReference type="Proteomes" id="UP001431131">
    <property type="component" value="Unassembled WGS sequence"/>
</dbReference>
<feature type="transmembrane region" description="Helical" evidence="6">
    <location>
        <begin position="7"/>
        <end position="28"/>
    </location>
</feature>